<dbReference type="GeneID" id="95405897"/>
<reference evidence="2 3" key="1">
    <citation type="submission" date="2021-03" db="EMBL/GenBank/DDBJ databases">
        <title>Genomic Encyclopedia of Type Strains, Phase IV (KMG-IV): sequencing the most valuable type-strain genomes for metagenomic binning, comparative biology and taxonomic classification.</title>
        <authorList>
            <person name="Goeker M."/>
        </authorList>
    </citation>
    <scope>NUCLEOTIDE SEQUENCE [LARGE SCALE GENOMIC DNA]</scope>
    <source>
        <strain evidence="2 3">DSM 15596</strain>
    </source>
</reference>
<organism evidence="2 3">
    <name type="scientific">Paenibacillus lactis</name>
    <dbReference type="NCBI Taxonomy" id="228574"/>
    <lineage>
        <taxon>Bacteria</taxon>
        <taxon>Bacillati</taxon>
        <taxon>Bacillota</taxon>
        <taxon>Bacilli</taxon>
        <taxon>Bacillales</taxon>
        <taxon>Paenibacillaceae</taxon>
        <taxon>Paenibacillus</taxon>
    </lineage>
</organism>
<dbReference type="GO" id="GO:0016874">
    <property type="term" value="F:ligase activity"/>
    <property type="evidence" value="ECO:0007669"/>
    <property type="project" value="UniProtKB-KW"/>
</dbReference>
<gene>
    <name evidence="2" type="ORF">J2Z18_003973</name>
</gene>
<protein>
    <submittedName>
        <fullName evidence="2">ATP-dependent DNA ligase</fullName>
    </submittedName>
</protein>
<proteinExistence type="predicted"/>
<feature type="domain" description="ATP-dependent DNA ligase family profile" evidence="1">
    <location>
        <begin position="19"/>
        <end position="84"/>
    </location>
</feature>
<evidence type="ECO:0000313" key="2">
    <source>
        <dbReference type="EMBL" id="MBP1894864.1"/>
    </source>
</evidence>
<name>A0ABS4FF38_9BACL</name>
<sequence length="90" mass="10119">MFIEPMLLATAKTPFSDLHYIFEPKIDGHRLIYSQQNGTVRLYTRNNNDCTRQYPEINGSINALFPHDIVLDGEVACVDPAKASPNSNPL</sequence>
<keyword evidence="2" id="KW-0436">Ligase</keyword>
<dbReference type="Gene3D" id="3.30.470.30">
    <property type="entry name" value="DNA ligase/mRNA capping enzyme"/>
    <property type="match status" value="1"/>
</dbReference>
<dbReference type="Pfam" id="PF01068">
    <property type="entry name" value="DNA_ligase_A_M"/>
    <property type="match status" value="1"/>
</dbReference>
<comment type="caution">
    <text evidence="2">The sequence shown here is derived from an EMBL/GenBank/DDBJ whole genome shotgun (WGS) entry which is preliminary data.</text>
</comment>
<evidence type="ECO:0000313" key="3">
    <source>
        <dbReference type="Proteomes" id="UP000706926"/>
    </source>
</evidence>
<dbReference type="InterPro" id="IPR012310">
    <property type="entry name" value="DNA_ligase_ATP-dep_cent"/>
</dbReference>
<dbReference type="EMBL" id="JAGGKI010000011">
    <property type="protein sequence ID" value="MBP1894864.1"/>
    <property type="molecule type" value="Genomic_DNA"/>
</dbReference>
<dbReference type="Proteomes" id="UP000706926">
    <property type="component" value="Unassembled WGS sequence"/>
</dbReference>
<evidence type="ECO:0000259" key="1">
    <source>
        <dbReference type="Pfam" id="PF01068"/>
    </source>
</evidence>
<keyword evidence="3" id="KW-1185">Reference proteome</keyword>
<accession>A0ABS4FF38</accession>
<dbReference type="RefSeq" id="WP_007130126.1">
    <property type="nucleotide sequence ID" value="NZ_BOSA01000008.1"/>
</dbReference>
<dbReference type="SUPFAM" id="SSF56091">
    <property type="entry name" value="DNA ligase/mRNA capping enzyme, catalytic domain"/>
    <property type="match status" value="1"/>
</dbReference>